<reference evidence="1" key="2">
    <citation type="submission" date="2021-09" db="EMBL/GenBank/DDBJ databases">
        <authorList>
            <person name="Jia N."/>
            <person name="Wang J."/>
            <person name="Shi W."/>
            <person name="Du L."/>
            <person name="Sun Y."/>
            <person name="Zhan W."/>
            <person name="Jiang J."/>
            <person name="Wang Q."/>
            <person name="Zhang B."/>
            <person name="Ji P."/>
            <person name="Sakyi L.B."/>
            <person name="Cui X."/>
            <person name="Yuan T."/>
            <person name="Jiang B."/>
            <person name="Yang W."/>
            <person name="Lam T.T.-Y."/>
            <person name="Chang Q."/>
            <person name="Ding S."/>
            <person name="Wang X."/>
            <person name="Zhu J."/>
            <person name="Ruan X."/>
            <person name="Zhao L."/>
            <person name="Wei J."/>
            <person name="Que T."/>
            <person name="Du C."/>
            <person name="Cheng J."/>
            <person name="Dai P."/>
            <person name="Han X."/>
            <person name="Huang E."/>
            <person name="Gao Y."/>
            <person name="Liu J."/>
            <person name="Shao H."/>
            <person name="Ye R."/>
            <person name="Li L."/>
            <person name="Wei W."/>
            <person name="Wang X."/>
            <person name="Wang C."/>
            <person name="Huo Q."/>
            <person name="Li W."/>
            <person name="Guo W."/>
            <person name="Chen H."/>
            <person name="Chen S."/>
            <person name="Zhou L."/>
            <person name="Zhou L."/>
            <person name="Ni X."/>
            <person name="Tian J."/>
            <person name="Zhou Y."/>
            <person name="Sheng Y."/>
            <person name="Liu T."/>
            <person name="Pan Y."/>
            <person name="Xia L."/>
            <person name="Li J."/>
            <person name="Zhao F."/>
            <person name="Cao W."/>
        </authorList>
    </citation>
    <scope>NUCLEOTIDE SEQUENCE</scope>
    <source>
        <strain evidence="1">Rmic-2018</strain>
        <tissue evidence="1">Larvae</tissue>
    </source>
</reference>
<sequence length="146" mass="16574">MFNPSREDWKAALLDRFSLSAQRVLVEGARAAANASGLPCEDLKDTKIWDLDQLHEKLSTFEDTTCTNAAYRITGFGRRRRDAKPGAVRRRVRRLAQHYSTDFLRHFLTELEVNGECHLTSFSDYASCAEENGGRPIPLFLLSMHA</sequence>
<evidence type="ECO:0000313" key="1">
    <source>
        <dbReference type="EMBL" id="KAH8042436.1"/>
    </source>
</evidence>
<dbReference type="Proteomes" id="UP000821866">
    <property type="component" value="Chromosome 1"/>
</dbReference>
<dbReference type="EMBL" id="JABSTU010000001">
    <property type="protein sequence ID" value="KAH8042436.1"/>
    <property type="molecule type" value="Genomic_DNA"/>
</dbReference>
<reference evidence="1" key="1">
    <citation type="journal article" date="2020" name="Cell">
        <title>Large-Scale Comparative Analyses of Tick Genomes Elucidate Their Genetic Diversity and Vector Capacities.</title>
        <authorList>
            <consortium name="Tick Genome and Microbiome Consortium (TIGMIC)"/>
            <person name="Jia N."/>
            <person name="Wang J."/>
            <person name="Shi W."/>
            <person name="Du L."/>
            <person name="Sun Y."/>
            <person name="Zhan W."/>
            <person name="Jiang J.F."/>
            <person name="Wang Q."/>
            <person name="Zhang B."/>
            <person name="Ji P."/>
            <person name="Bell-Sakyi L."/>
            <person name="Cui X.M."/>
            <person name="Yuan T.T."/>
            <person name="Jiang B.G."/>
            <person name="Yang W.F."/>
            <person name="Lam T.T."/>
            <person name="Chang Q.C."/>
            <person name="Ding S.J."/>
            <person name="Wang X.J."/>
            <person name="Zhu J.G."/>
            <person name="Ruan X.D."/>
            <person name="Zhao L."/>
            <person name="Wei J.T."/>
            <person name="Ye R.Z."/>
            <person name="Que T.C."/>
            <person name="Du C.H."/>
            <person name="Zhou Y.H."/>
            <person name="Cheng J.X."/>
            <person name="Dai P.F."/>
            <person name="Guo W.B."/>
            <person name="Han X.H."/>
            <person name="Huang E.J."/>
            <person name="Li L.F."/>
            <person name="Wei W."/>
            <person name="Gao Y.C."/>
            <person name="Liu J.Z."/>
            <person name="Shao H.Z."/>
            <person name="Wang X."/>
            <person name="Wang C.C."/>
            <person name="Yang T.C."/>
            <person name="Huo Q.B."/>
            <person name="Li W."/>
            <person name="Chen H.Y."/>
            <person name="Chen S.E."/>
            <person name="Zhou L.G."/>
            <person name="Ni X.B."/>
            <person name="Tian J.H."/>
            <person name="Sheng Y."/>
            <person name="Liu T."/>
            <person name="Pan Y.S."/>
            <person name="Xia L.Y."/>
            <person name="Li J."/>
            <person name="Zhao F."/>
            <person name="Cao W.C."/>
        </authorList>
    </citation>
    <scope>NUCLEOTIDE SEQUENCE</scope>
    <source>
        <strain evidence="1">Rmic-2018</strain>
    </source>
</reference>
<accession>A0A9J6F8T1</accession>
<name>A0A9J6F8T1_RHIMP</name>
<gene>
    <name evidence="1" type="ORF">HPB51_023446</name>
</gene>
<comment type="caution">
    <text evidence="1">The sequence shown here is derived from an EMBL/GenBank/DDBJ whole genome shotgun (WGS) entry which is preliminary data.</text>
</comment>
<dbReference type="AlphaFoldDB" id="A0A9J6F8T1"/>
<organism evidence="1 2">
    <name type="scientific">Rhipicephalus microplus</name>
    <name type="common">Cattle tick</name>
    <name type="synonym">Boophilus microplus</name>
    <dbReference type="NCBI Taxonomy" id="6941"/>
    <lineage>
        <taxon>Eukaryota</taxon>
        <taxon>Metazoa</taxon>
        <taxon>Ecdysozoa</taxon>
        <taxon>Arthropoda</taxon>
        <taxon>Chelicerata</taxon>
        <taxon>Arachnida</taxon>
        <taxon>Acari</taxon>
        <taxon>Parasitiformes</taxon>
        <taxon>Ixodida</taxon>
        <taxon>Ixodoidea</taxon>
        <taxon>Ixodidae</taxon>
        <taxon>Rhipicephalinae</taxon>
        <taxon>Rhipicephalus</taxon>
        <taxon>Boophilus</taxon>
    </lineage>
</organism>
<proteinExistence type="predicted"/>
<evidence type="ECO:0000313" key="2">
    <source>
        <dbReference type="Proteomes" id="UP000821866"/>
    </source>
</evidence>
<protein>
    <submittedName>
        <fullName evidence="1">Uncharacterized protein</fullName>
    </submittedName>
</protein>
<keyword evidence="2" id="KW-1185">Reference proteome</keyword>